<evidence type="ECO:0000256" key="3">
    <source>
        <dbReference type="ARBA" id="ARBA00011950"/>
    </source>
</evidence>
<dbReference type="OrthoDB" id="9803224at2"/>
<evidence type="ECO:0000256" key="7">
    <source>
        <dbReference type="ARBA" id="ARBA00029745"/>
    </source>
</evidence>
<dbReference type="PANTHER" id="PTHR23404">
    <property type="entry name" value="MOLYBDOPTERIN SYNTHASE RELATED"/>
    <property type="match status" value="1"/>
</dbReference>
<dbReference type="InterPro" id="IPR003448">
    <property type="entry name" value="Mopterin_biosynth_MoaE"/>
</dbReference>
<evidence type="ECO:0000256" key="2">
    <source>
        <dbReference type="ARBA" id="ARBA00005426"/>
    </source>
</evidence>
<comment type="catalytic activity">
    <reaction evidence="11">
        <text>2 [molybdopterin-synthase sulfur-carrier protein]-C-terminal-Gly-aminoethanethioate + cyclic pyranopterin phosphate + H2O = molybdopterin + 2 [molybdopterin-synthase sulfur-carrier protein]-C-terminal Gly-Gly + 2 H(+)</text>
        <dbReference type="Rhea" id="RHEA:26333"/>
        <dbReference type="Rhea" id="RHEA-COMP:12202"/>
        <dbReference type="Rhea" id="RHEA-COMP:19907"/>
        <dbReference type="ChEBI" id="CHEBI:15377"/>
        <dbReference type="ChEBI" id="CHEBI:15378"/>
        <dbReference type="ChEBI" id="CHEBI:58698"/>
        <dbReference type="ChEBI" id="CHEBI:59648"/>
        <dbReference type="ChEBI" id="CHEBI:90778"/>
        <dbReference type="ChEBI" id="CHEBI:232372"/>
        <dbReference type="EC" id="2.8.1.12"/>
    </reaction>
</comment>
<dbReference type="GO" id="GO:0006777">
    <property type="term" value="P:Mo-molybdopterin cofactor biosynthetic process"/>
    <property type="evidence" value="ECO:0007669"/>
    <property type="project" value="UniProtKB-KW"/>
</dbReference>
<dbReference type="STRING" id="1850246.LPB138_09430"/>
<gene>
    <name evidence="12" type="ORF">LPB138_09430</name>
</gene>
<organism evidence="12 13">
    <name type="scientific">Urechidicola croceus</name>
    <dbReference type="NCBI Taxonomy" id="1850246"/>
    <lineage>
        <taxon>Bacteria</taxon>
        <taxon>Pseudomonadati</taxon>
        <taxon>Bacteroidota</taxon>
        <taxon>Flavobacteriia</taxon>
        <taxon>Flavobacteriales</taxon>
        <taxon>Flavobacteriaceae</taxon>
        <taxon>Urechidicola</taxon>
    </lineage>
</organism>
<sequence length="141" mass="15639">MSALSSIIITSDKLNLQSCYDFVQDATCGGIALFVGTVRNKTQKKEVTLLDFSTYKPMAIKEMQKIADAALKKFDILKIAIHHAEGELKIAEIPVIIAVSSAHRKASFEACQYAINTLKETVPIWKKEHFVDGEVWVNATP</sequence>
<evidence type="ECO:0000313" key="12">
    <source>
        <dbReference type="EMBL" id="AOW20878.1"/>
    </source>
</evidence>
<protein>
    <recommendedName>
        <fullName evidence="4">Molybdopterin synthase catalytic subunit</fullName>
        <ecNumber evidence="3">2.8.1.12</ecNumber>
    </recommendedName>
    <alternativeName>
        <fullName evidence="9">MPT synthase subunit 2</fullName>
    </alternativeName>
    <alternativeName>
        <fullName evidence="7">Molybdenum cofactor biosynthesis protein E</fullName>
    </alternativeName>
    <alternativeName>
        <fullName evidence="8">Molybdopterin-converting factor large subunit</fullName>
    </alternativeName>
    <alternativeName>
        <fullName evidence="10">Molybdopterin-converting factor subunit 2</fullName>
    </alternativeName>
</protein>
<dbReference type="CDD" id="cd00756">
    <property type="entry name" value="MoaE"/>
    <property type="match status" value="1"/>
</dbReference>
<accession>A0A1D8P8H3</accession>
<evidence type="ECO:0000256" key="11">
    <source>
        <dbReference type="ARBA" id="ARBA00049878"/>
    </source>
</evidence>
<comment type="pathway">
    <text evidence="1">Cofactor biosynthesis; molybdopterin biosynthesis.</text>
</comment>
<dbReference type="EMBL" id="CP017478">
    <property type="protein sequence ID" value="AOW20878.1"/>
    <property type="molecule type" value="Genomic_DNA"/>
</dbReference>
<evidence type="ECO:0000256" key="4">
    <source>
        <dbReference type="ARBA" id="ARBA00013858"/>
    </source>
</evidence>
<comment type="similarity">
    <text evidence="2">Belongs to the MoaE family.</text>
</comment>
<dbReference type="EC" id="2.8.1.12" evidence="3"/>
<keyword evidence="13" id="KW-1185">Reference proteome</keyword>
<comment type="subunit">
    <text evidence="6">Heterotetramer of 2 MoaD subunits and 2 MoaE subunits. Also stable as homodimer. The enzyme changes between these two forms during catalysis.</text>
</comment>
<evidence type="ECO:0000256" key="10">
    <source>
        <dbReference type="ARBA" id="ARBA00032474"/>
    </source>
</evidence>
<evidence type="ECO:0000256" key="6">
    <source>
        <dbReference type="ARBA" id="ARBA00026066"/>
    </source>
</evidence>
<evidence type="ECO:0000256" key="1">
    <source>
        <dbReference type="ARBA" id="ARBA00005046"/>
    </source>
</evidence>
<dbReference type="InterPro" id="IPR036563">
    <property type="entry name" value="MoaE_sf"/>
</dbReference>
<proteinExistence type="inferred from homology"/>
<evidence type="ECO:0000256" key="8">
    <source>
        <dbReference type="ARBA" id="ARBA00030407"/>
    </source>
</evidence>
<dbReference type="Proteomes" id="UP000176050">
    <property type="component" value="Chromosome"/>
</dbReference>
<dbReference type="Gene3D" id="3.90.1170.40">
    <property type="entry name" value="Molybdopterin biosynthesis MoaE subunit"/>
    <property type="match status" value="1"/>
</dbReference>
<dbReference type="GO" id="GO:0030366">
    <property type="term" value="F:molybdopterin synthase activity"/>
    <property type="evidence" value="ECO:0007669"/>
    <property type="project" value="UniProtKB-EC"/>
</dbReference>
<evidence type="ECO:0000256" key="9">
    <source>
        <dbReference type="ARBA" id="ARBA00030781"/>
    </source>
</evidence>
<dbReference type="SUPFAM" id="SSF54690">
    <property type="entry name" value="Molybdopterin synthase subunit MoaE"/>
    <property type="match status" value="1"/>
</dbReference>
<evidence type="ECO:0000256" key="5">
    <source>
        <dbReference type="ARBA" id="ARBA00023150"/>
    </source>
</evidence>
<dbReference type="KEGG" id="lul:LPB138_09430"/>
<keyword evidence="5" id="KW-0501">Molybdenum cofactor biosynthesis</keyword>
<dbReference type="RefSeq" id="WP_070237042.1">
    <property type="nucleotide sequence ID" value="NZ_CP017478.1"/>
</dbReference>
<name>A0A1D8P8H3_9FLAO</name>
<reference evidence="12 13" key="1">
    <citation type="submission" date="2016-10" db="EMBL/GenBank/DDBJ databases">
        <title>Lutibacter sp. LPB0138, isolated from marine gastropod.</title>
        <authorList>
            <person name="Kim E."/>
            <person name="Yi H."/>
        </authorList>
    </citation>
    <scope>NUCLEOTIDE SEQUENCE [LARGE SCALE GENOMIC DNA]</scope>
    <source>
        <strain evidence="12 13">LPB0138</strain>
    </source>
</reference>
<dbReference type="AlphaFoldDB" id="A0A1D8P8H3"/>
<evidence type="ECO:0000313" key="13">
    <source>
        <dbReference type="Proteomes" id="UP000176050"/>
    </source>
</evidence>
<dbReference type="Pfam" id="PF02391">
    <property type="entry name" value="MoaE"/>
    <property type="match status" value="1"/>
</dbReference>